<feature type="compositionally biased region" description="Pro residues" evidence="1">
    <location>
        <begin position="332"/>
        <end position="342"/>
    </location>
</feature>
<dbReference type="GO" id="GO:0008270">
    <property type="term" value="F:zinc ion binding"/>
    <property type="evidence" value="ECO:0007669"/>
    <property type="project" value="InterPro"/>
</dbReference>
<dbReference type="Gene3D" id="1.10.390.10">
    <property type="entry name" value="Neutral Protease Domain 2"/>
    <property type="match status" value="1"/>
</dbReference>
<feature type="domain" description="Peptidase M1 membrane alanine aminopeptidase" evidence="3">
    <location>
        <begin position="162"/>
        <end position="290"/>
    </location>
</feature>
<evidence type="ECO:0000256" key="2">
    <source>
        <dbReference type="SAM" id="Phobius"/>
    </source>
</evidence>
<proteinExistence type="predicted"/>
<keyword evidence="2" id="KW-0472">Membrane</keyword>
<gene>
    <name evidence="4" type="ORF">DMN91_012483</name>
</gene>
<dbReference type="GO" id="GO:0008237">
    <property type="term" value="F:metallopeptidase activity"/>
    <property type="evidence" value="ECO:0007669"/>
    <property type="project" value="InterPro"/>
</dbReference>
<reference evidence="4" key="1">
    <citation type="journal article" date="2018" name="Genome Res.">
        <title>The genomic architecture and molecular evolution of ant odorant receptors.</title>
        <authorList>
            <person name="McKenzie S.K."/>
            <person name="Kronauer D.J.C."/>
        </authorList>
    </citation>
    <scope>NUCLEOTIDE SEQUENCE [LARGE SCALE GENOMIC DNA]</scope>
    <source>
        <strain evidence="4">Clonal line C1</strain>
    </source>
</reference>
<accession>A0A3L8D5I1</accession>
<dbReference type="Pfam" id="PF01433">
    <property type="entry name" value="Peptidase_M1"/>
    <property type="match status" value="1"/>
</dbReference>
<evidence type="ECO:0000256" key="1">
    <source>
        <dbReference type="SAM" id="MobiDB-lite"/>
    </source>
</evidence>
<protein>
    <recommendedName>
        <fullName evidence="3">Peptidase M1 membrane alanine aminopeptidase domain-containing protein</fullName>
    </recommendedName>
</protein>
<dbReference type="EMBL" id="QOIP01000013">
    <property type="protein sequence ID" value="RLU15489.1"/>
    <property type="molecule type" value="Genomic_DNA"/>
</dbReference>
<dbReference type="SUPFAM" id="SSF55486">
    <property type="entry name" value="Metalloproteases ('zincins'), catalytic domain"/>
    <property type="match status" value="1"/>
</dbReference>
<dbReference type="InterPro" id="IPR027268">
    <property type="entry name" value="Peptidase_M4/M1_CTD_sf"/>
</dbReference>
<comment type="caution">
    <text evidence="4">The sequence shown here is derived from an EMBL/GenBank/DDBJ whole genome shotgun (WGS) entry which is preliminary data.</text>
</comment>
<dbReference type="AlphaFoldDB" id="A0A3L8D5I1"/>
<feature type="region of interest" description="Disordered" evidence="1">
    <location>
        <begin position="323"/>
        <end position="342"/>
    </location>
</feature>
<organism evidence="4">
    <name type="scientific">Ooceraea biroi</name>
    <name type="common">Clonal raider ant</name>
    <name type="synonym">Cerapachys biroi</name>
    <dbReference type="NCBI Taxonomy" id="2015173"/>
    <lineage>
        <taxon>Eukaryota</taxon>
        <taxon>Metazoa</taxon>
        <taxon>Ecdysozoa</taxon>
        <taxon>Arthropoda</taxon>
        <taxon>Hexapoda</taxon>
        <taxon>Insecta</taxon>
        <taxon>Pterygota</taxon>
        <taxon>Neoptera</taxon>
        <taxon>Endopterygota</taxon>
        <taxon>Hymenoptera</taxon>
        <taxon>Apocrita</taxon>
        <taxon>Aculeata</taxon>
        <taxon>Formicoidea</taxon>
        <taxon>Formicidae</taxon>
        <taxon>Dorylinae</taxon>
        <taxon>Ooceraea</taxon>
    </lineage>
</organism>
<dbReference type="InterPro" id="IPR014782">
    <property type="entry name" value="Peptidase_M1_dom"/>
</dbReference>
<evidence type="ECO:0000313" key="4">
    <source>
        <dbReference type="EMBL" id="RLU15489.1"/>
    </source>
</evidence>
<keyword evidence="2" id="KW-0812">Transmembrane</keyword>
<dbReference type="Proteomes" id="UP000279307">
    <property type="component" value="Chromosome 13"/>
</dbReference>
<keyword evidence="2" id="KW-1133">Transmembrane helix</keyword>
<reference evidence="4" key="2">
    <citation type="submission" date="2018-07" db="EMBL/GenBank/DDBJ databases">
        <authorList>
            <person name="Mckenzie S.K."/>
            <person name="Kronauer D.J.C."/>
        </authorList>
    </citation>
    <scope>NUCLEOTIDE SEQUENCE</scope>
    <source>
        <strain evidence="4">Clonal line C1</strain>
    </source>
</reference>
<name>A0A3L8D5I1_OOCBI</name>
<feature type="transmembrane region" description="Helical" evidence="2">
    <location>
        <begin position="15"/>
        <end position="34"/>
    </location>
</feature>
<evidence type="ECO:0000259" key="3">
    <source>
        <dbReference type="Pfam" id="PF01433"/>
    </source>
</evidence>
<sequence>MEDLKIILYRLNTNVFVWMFCMMTCVIILLIQSFRFHLKLTKLLGTIIVSKQHVLRSLVDGLLQKIGFQEISHEDDLTKRLRQEARHWACVLNSTMCTEAATVELRHYMLDEPSAYKEVSTVAALLVIINNVYSAEQLQMVNFLDKGCNIQPTEPYTYCDTEFPLETTENNAFALYRVEDIIYNATLDTIYHKLEIARLVSRKVTYLWLGNAFSPFPWSYLWIGESLCTLLSMEALTQNRSELRIMDYSIGQMQHDSFHLDTHSVMNPLMMDVGPNETDALFYFQYYLKDCEWNKDRQIFPRPLTSLIALRTSIATPLVATKEIKSDTQNDPSPPLKFPDLY</sequence>
<dbReference type="Gene3D" id="1.25.50.20">
    <property type="match status" value="1"/>
</dbReference>